<dbReference type="EMBL" id="CP032624">
    <property type="protein sequence ID" value="AYG02690.1"/>
    <property type="molecule type" value="Genomic_DNA"/>
</dbReference>
<proteinExistence type="predicted"/>
<dbReference type="InterPro" id="IPR045078">
    <property type="entry name" value="TST/MPST-like"/>
</dbReference>
<organism evidence="5 6">
    <name type="scientific">Gryllotalpicola protaetiae</name>
    <dbReference type="NCBI Taxonomy" id="2419771"/>
    <lineage>
        <taxon>Bacteria</taxon>
        <taxon>Bacillati</taxon>
        <taxon>Actinomycetota</taxon>
        <taxon>Actinomycetes</taxon>
        <taxon>Micrococcales</taxon>
        <taxon>Microbacteriaceae</taxon>
        <taxon>Gryllotalpicola</taxon>
    </lineage>
</organism>
<dbReference type="InterPro" id="IPR001763">
    <property type="entry name" value="Rhodanese-like_dom"/>
</dbReference>
<accession>A0A387BNY4</accession>
<evidence type="ECO:0000256" key="3">
    <source>
        <dbReference type="SAM" id="MobiDB-lite"/>
    </source>
</evidence>
<dbReference type="Gene3D" id="3.40.250.10">
    <property type="entry name" value="Rhodanese-like domain"/>
    <property type="match status" value="2"/>
</dbReference>
<dbReference type="PANTHER" id="PTHR11364">
    <property type="entry name" value="THIOSULFATE SULFERTANSFERASE"/>
    <property type="match status" value="1"/>
</dbReference>
<feature type="region of interest" description="Disordered" evidence="3">
    <location>
        <begin position="309"/>
        <end position="329"/>
    </location>
</feature>
<keyword evidence="1 5" id="KW-0808">Transferase</keyword>
<dbReference type="KEGG" id="gry:D7I44_03570"/>
<evidence type="ECO:0000313" key="5">
    <source>
        <dbReference type="EMBL" id="AYG02690.1"/>
    </source>
</evidence>
<name>A0A387BNY4_9MICO</name>
<feature type="domain" description="Rhodanese" evidence="4">
    <location>
        <begin position="221"/>
        <end position="306"/>
    </location>
</feature>
<reference evidence="5 6" key="1">
    <citation type="submission" date="2018-09" db="EMBL/GenBank/DDBJ databases">
        <title>Genome sequencing of strain 2DFW10M-5.</title>
        <authorList>
            <person name="Heo J."/>
            <person name="Kim S.-J."/>
            <person name="Kwon S.-W."/>
        </authorList>
    </citation>
    <scope>NUCLEOTIDE SEQUENCE [LARGE SCALE GENOMIC DNA]</scope>
    <source>
        <strain evidence="5 6">2DFW10M-5</strain>
    </source>
</reference>
<dbReference type="SUPFAM" id="SSF52821">
    <property type="entry name" value="Rhodanese/Cell cycle control phosphatase"/>
    <property type="match status" value="2"/>
</dbReference>
<dbReference type="OrthoDB" id="9770030at2"/>
<evidence type="ECO:0000259" key="4">
    <source>
        <dbReference type="PROSITE" id="PS50206"/>
    </source>
</evidence>
<protein>
    <submittedName>
        <fullName evidence="5">Sulfurtransferase</fullName>
    </submittedName>
</protein>
<dbReference type="Proteomes" id="UP000275069">
    <property type="component" value="Chromosome"/>
</dbReference>
<dbReference type="PANTHER" id="PTHR11364:SF27">
    <property type="entry name" value="SULFURTRANSFERASE"/>
    <property type="match status" value="1"/>
</dbReference>
<dbReference type="GO" id="GO:0004792">
    <property type="term" value="F:thiosulfate-cyanide sulfurtransferase activity"/>
    <property type="evidence" value="ECO:0007669"/>
    <property type="project" value="TreeGrafter"/>
</dbReference>
<dbReference type="AlphaFoldDB" id="A0A387BNY4"/>
<gene>
    <name evidence="5" type="ORF">D7I44_03570</name>
</gene>
<dbReference type="Pfam" id="PF00581">
    <property type="entry name" value="Rhodanese"/>
    <property type="match status" value="2"/>
</dbReference>
<dbReference type="CDD" id="cd01448">
    <property type="entry name" value="TST_Repeat_1"/>
    <property type="match status" value="1"/>
</dbReference>
<dbReference type="InterPro" id="IPR036873">
    <property type="entry name" value="Rhodanese-like_dom_sf"/>
</dbReference>
<sequence length="329" mass="34852">MPLTGAEHPPSIALVQHPLFDGLADPALVSTQWLSDHLGAEGLVVLDATVLPVTGFNGADAYVSGEEQYLVSGHLPGAVFADLFDDFSDPEGEYAFSRPSAPHFERAAQAHGVDNDTAVVVYDTADGIWAARLWWLFHSFGFEVRVLDGGFVKWRAEGRPIATGDVRPRRAGEFSAHADDEAWADKREVEAVVAGSEDAVLLCALPAREFTGESGGKTRPGHIPGSISSPAAHLVDRDTNTYLPAERLREVLGDVAAADAPIIAYCRSGIASTSGALALELIGRTDVKVYDGSLNEWAADASAPLETGAPVLAASGGGRHLTRPERPRP</sequence>
<keyword evidence="6" id="KW-1185">Reference proteome</keyword>
<dbReference type="SMART" id="SM00450">
    <property type="entry name" value="RHOD"/>
    <property type="match status" value="2"/>
</dbReference>
<evidence type="ECO:0000256" key="2">
    <source>
        <dbReference type="ARBA" id="ARBA00022737"/>
    </source>
</evidence>
<feature type="domain" description="Rhodanese" evidence="4">
    <location>
        <begin position="72"/>
        <end position="163"/>
    </location>
</feature>
<keyword evidence="2" id="KW-0677">Repeat</keyword>
<evidence type="ECO:0000256" key="1">
    <source>
        <dbReference type="ARBA" id="ARBA00022679"/>
    </source>
</evidence>
<evidence type="ECO:0000313" key="6">
    <source>
        <dbReference type="Proteomes" id="UP000275069"/>
    </source>
</evidence>
<dbReference type="PROSITE" id="PS50206">
    <property type="entry name" value="RHODANESE_3"/>
    <property type="match status" value="2"/>
</dbReference>